<evidence type="ECO:0000313" key="1">
    <source>
        <dbReference type="EMBL" id="AKU43495.1"/>
    </source>
</evidence>
<dbReference type="EMBL" id="KT001913">
    <property type="protein sequence ID" value="AKU43495.1"/>
    <property type="molecule type" value="Genomic_DNA"/>
</dbReference>
<proteinExistence type="predicted"/>
<keyword evidence="2" id="KW-1185">Reference proteome</keyword>
<protein>
    <submittedName>
        <fullName evidence="1">Uncharacterized protein</fullName>
    </submittedName>
</protein>
<reference evidence="1 2" key="1">
    <citation type="journal article" date="2015" name="Genome Announc.">
        <title>Complete Genome Sequence of Caulobacter crescentus Siphophage Sansa.</title>
        <authorList>
            <person name="Vara L."/>
            <person name="Kane A.A."/>
            <person name="Cahill J.L."/>
            <person name="Rasche E.S."/>
            <person name="Kuty Everett G.F."/>
        </authorList>
    </citation>
    <scope>NUCLEOTIDE SEQUENCE [LARGE SCALE GENOMIC DNA]</scope>
</reference>
<name>A0A0K1LMZ3_9CAUD</name>
<gene>
    <name evidence="1" type="ORF">CPT_Sansa91</name>
</gene>
<accession>A0A0K1LMZ3</accession>
<dbReference type="Proteomes" id="UP000225322">
    <property type="component" value="Segment"/>
</dbReference>
<evidence type="ECO:0000313" key="2">
    <source>
        <dbReference type="Proteomes" id="UP000225322"/>
    </source>
</evidence>
<organism evidence="1 2">
    <name type="scientific">Caulobacter phage Sansa</name>
    <dbReference type="NCBI Taxonomy" id="1675600"/>
    <lineage>
        <taxon>Viruses</taxon>
        <taxon>Duplodnaviria</taxon>
        <taxon>Heunggongvirae</taxon>
        <taxon>Uroviricota</taxon>
        <taxon>Caudoviricetes</taxon>
        <taxon>Sansavirus</taxon>
        <taxon>Sansavirus sansa</taxon>
        <taxon>Caulobacter virus Sansa</taxon>
    </lineage>
</organism>
<sequence>MRNLRSTNRRRKRAARKYRSASWMLNILLGRHTAKAFGDEEGDICGRPGCVGMLWLERDPGLGGCSCFRSAPCSSCMSEVPACRVCGWRGDPPE</sequence>